<evidence type="ECO:0000256" key="2">
    <source>
        <dbReference type="ARBA" id="ARBA00022692"/>
    </source>
</evidence>
<sequence length="89" mass="10073">MEFGWEQILGLVAGICTTIAVIPQIIKSWKTKKVKDVSPFMFTILLIGVFLWVVYGITQNDLPIIATNGVSLGLNSFMMYLMLKYRTKN</sequence>
<keyword evidence="4 5" id="KW-0472">Membrane</keyword>
<dbReference type="EMBL" id="LT629745">
    <property type="protein sequence ID" value="SDR82113.1"/>
    <property type="molecule type" value="Genomic_DNA"/>
</dbReference>
<evidence type="ECO:0000313" key="7">
    <source>
        <dbReference type="Proteomes" id="UP000198858"/>
    </source>
</evidence>
<protein>
    <submittedName>
        <fullName evidence="6">MtN3 and saliva related transmembrane protein</fullName>
    </submittedName>
</protein>
<evidence type="ECO:0000256" key="3">
    <source>
        <dbReference type="ARBA" id="ARBA00022989"/>
    </source>
</evidence>
<keyword evidence="3 5" id="KW-1133">Transmembrane helix</keyword>
<keyword evidence="7" id="KW-1185">Reference proteome</keyword>
<dbReference type="NCBIfam" id="NF037968">
    <property type="entry name" value="SemiSWEET_2"/>
    <property type="match status" value="1"/>
</dbReference>
<dbReference type="GO" id="GO:0051119">
    <property type="term" value="F:sugar transmembrane transporter activity"/>
    <property type="evidence" value="ECO:0007669"/>
    <property type="project" value="InterPro"/>
</dbReference>
<dbReference type="InterPro" id="IPR047662">
    <property type="entry name" value="SemiSWEET"/>
</dbReference>
<evidence type="ECO:0000256" key="1">
    <source>
        <dbReference type="ARBA" id="ARBA00004141"/>
    </source>
</evidence>
<dbReference type="Pfam" id="PF04193">
    <property type="entry name" value="PQ-loop"/>
    <property type="match status" value="1"/>
</dbReference>
<dbReference type="GO" id="GO:0016020">
    <property type="term" value="C:membrane"/>
    <property type="evidence" value="ECO:0007669"/>
    <property type="project" value="UniProtKB-SubCell"/>
</dbReference>
<evidence type="ECO:0000256" key="4">
    <source>
        <dbReference type="ARBA" id="ARBA00023136"/>
    </source>
</evidence>
<evidence type="ECO:0000256" key="5">
    <source>
        <dbReference type="SAM" id="Phobius"/>
    </source>
</evidence>
<feature type="transmembrane region" description="Helical" evidence="5">
    <location>
        <begin position="38"/>
        <end position="58"/>
    </location>
</feature>
<organism evidence="6 7">
    <name type="scientific">Christiangramia echinicola</name>
    <dbReference type="NCBI Taxonomy" id="279359"/>
    <lineage>
        <taxon>Bacteria</taxon>
        <taxon>Pseudomonadati</taxon>
        <taxon>Bacteroidota</taxon>
        <taxon>Flavobacteriia</taxon>
        <taxon>Flavobacteriales</taxon>
        <taxon>Flavobacteriaceae</taxon>
        <taxon>Christiangramia</taxon>
    </lineage>
</organism>
<keyword evidence="2 5" id="KW-0812">Transmembrane</keyword>
<name>A0A1H1M5P4_9FLAO</name>
<evidence type="ECO:0000313" key="6">
    <source>
        <dbReference type="EMBL" id="SDR82113.1"/>
    </source>
</evidence>
<dbReference type="RefSeq" id="WP_089661662.1">
    <property type="nucleotide sequence ID" value="NZ_LT629745.1"/>
</dbReference>
<dbReference type="STRING" id="1250231.SAMN04488552_1168"/>
<dbReference type="Proteomes" id="UP000198858">
    <property type="component" value="Chromosome I"/>
</dbReference>
<dbReference type="InterPro" id="IPR006603">
    <property type="entry name" value="PQ-loop_rpt"/>
</dbReference>
<feature type="transmembrane region" description="Helical" evidence="5">
    <location>
        <begin position="64"/>
        <end position="83"/>
    </location>
</feature>
<accession>A0A1H1M5P4</accession>
<comment type="subcellular location">
    <subcellularLocation>
        <location evidence="1">Membrane</location>
        <topology evidence="1">Multi-pass membrane protein</topology>
    </subcellularLocation>
</comment>
<dbReference type="AlphaFoldDB" id="A0A1H1M5P4"/>
<dbReference type="Gene3D" id="1.20.1280.290">
    <property type="match status" value="1"/>
</dbReference>
<proteinExistence type="predicted"/>
<reference evidence="6 7" key="1">
    <citation type="submission" date="2016-10" db="EMBL/GenBank/DDBJ databases">
        <authorList>
            <person name="Varghese N."/>
            <person name="Submissions S."/>
        </authorList>
    </citation>
    <scope>NUCLEOTIDE SEQUENCE [LARGE SCALE GENOMIC DNA]</scope>
    <source>
        <strain evidence="6 7">Mar_2010_102</strain>
    </source>
</reference>
<gene>
    <name evidence="6" type="ORF">SAMN04488552_1168</name>
</gene>
<feature type="transmembrane region" description="Helical" evidence="5">
    <location>
        <begin position="6"/>
        <end position="26"/>
    </location>
</feature>